<comment type="caution">
    <text evidence="1">The sequence shown here is derived from an EMBL/GenBank/DDBJ whole genome shotgun (WGS) entry which is preliminary data.</text>
</comment>
<dbReference type="Gramene" id="Psat04G0406800-T1">
    <property type="protein sequence ID" value="KAI5420144.1"/>
    <property type="gene ID" value="KIW84_044068"/>
</dbReference>
<gene>
    <name evidence="1" type="ORF">KIW84_044068</name>
</gene>
<protein>
    <submittedName>
        <fullName evidence="1">Uncharacterized protein</fullName>
    </submittedName>
</protein>
<proteinExistence type="predicted"/>
<reference evidence="1 2" key="1">
    <citation type="journal article" date="2022" name="Nat. Genet.">
        <title>Improved pea reference genome and pan-genome highlight genomic features and evolutionary characteristics.</title>
        <authorList>
            <person name="Yang T."/>
            <person name="Liu R."/>
            <person name="Luo Y."/>
            <person name="Hu S."/>
            <person name="Wang D."/>
            <person name="Wang C."/>
            <person name="Pandey M.K."/>
            <person name="Ge S."/>
            <person name="Xu Q."/>
            <person name="Li N."/>
            <person name="Li G."/>
            <person name="Huang Y."/>
            <person name="Saxena R.K."/>
            <person name="Ji Y."/>
            <person name="Li M."/>
            <person name="Yan X."/>
            <person name="He Y."/>
            <person name="Liu Y."/>
            <person name="Wang X."/>
            <person name="Xiang C."/>
            <person name="Varshney R.K."/>
            <person name="Ding H."/>
            <person name="Gao S."/>
            <person name="Zong X."/>
        </authorList>
    </citation>
    <scope>NUCLEOTIDE SEQUENCE [LARGE SCALE GENOMIC DNA]</scope>
    <source>
        <strain evidence="1 2">cv. Zhongwan 6</strain>
    </source>
</reference>
<sequence>MHIRTSRVIFIDSYSGRIKQSRLPHTLQHIGGRVGPTKDLDVEPDVVIVDDIESSTQDDIEITTQDDIEVPPHADTEVPVVADTKEIVCMAVEKFLGVTLGFFLDEFRVNKGYHFRLSWLRDMYNNMVDHSMYDASNSVYMLHLVGCIILAYKYHVYIDARYASLFDDFVHLD</sequence>
<name>A0A9D5AVE2_PEA</name>
<accession>A0A9D5AVE2</accession>
<dbReference type="Proteomes" id="UP001058974">
    <property type="component" value="Chromosome 4"/>
</dbReference>
<evidence type="ECO:0000313" key="1">
    <source>
        <dbReference type="EMBL" id="KAI5420144.1"/>
    </source>
</evidence>
<evidence type="ECO:0000313" key="2">
    <source>
        <dbReference type="Proteomes" id="UP001058974"/>
    </source>
</evidence>
<dbReference type="AlphaFoldDB" id="A0A9D5AVE2"/>
<dbReference type="EMBL" id="JAMSHJ010000004">
    <property type="protein sequence ID" value="KAI5420144.1"/>
    <property type="molecule type" value="Genomic_DNA"/>
</dbReference>
<keyword evidence="2" id="KW-1185">Reference proteome</keyword>
<organism evidence="1 2">
    <name type="scientific">Pisum sativum</name>
    <name type="common">Garden pea</name>
    <name type="synonym">Lathyrus oleraceus</name>
    <dbReference type="NCBI Taxonomy" id="3888"/>
    <lineage>
        <taxon>Eukaryota</taxon>
        <taxon>Viridiplantae</taxon>
        <taxon>Streptophyta</taxon>
        <taxon>Embryophyta</taxon>
        <taxon>Tracheophyta</taxon>
        <taxon>Spermatophyta</taxon>
        <taxon>Magnoliopsida</taxon>
        <taxon>eudicotyledons</taxon>
        <taxon>Gunneridae</taxon>
        <taxon>Pentapetalae</taxon>
        <taxon>rosids</taxon>
        <taxon>fabids</taxon>
        <taxon>Fabales</taxon>
        <taxon>Fabaceae</taxon>
        <taxon>Papilionoideae</taxon>
        <taxon>50 kb inversion clade</taxon>
        <taxon>NPAAA clade</taxon>
        <taxon>Hologalegina</taxon>
        <taxon>IRL clade</taxon>
        <taxon>Fabeae</taxon>
        <taxon>Lathyrus</taxon>
    </lineage>
</organism>